<feature type="transmembrane region" description="Helical" evidence="2">
    <location>
        <begin position="243"/>
        <end position="265"/>
    </location>
</feature>
<evidence type="ECO:0000256" key="2">
    <source>
        <dbReference type="SAM" id="Phobius"/>
    </source>
</evidence>
<feature type="transmembrane region" description="Helical" evidence="2">
    <location>
        <begin position="41"/>
        <end position="60"/>
    </location>
</feature>
<evidence type="ECO:0000313" key="4">
    <source>
        <dbReference type="Proteomes" id="UP000321172"/>
    </source>
</evidence>
<dbReference type="Proteomes" id="UP000321172">
    <property type="component" value="Chromosome"/>
</dbReference>
<dbReference type="AlphaFoldDB" id="A0A5B8S7U2"/>
<feature type="transmembrane region" description="Helical" evidence="2">
    <location>
        <begin position="72"/>
        <end position="90"/>
    </location>
</feature>
<reference evidence="3 4" key="1">
    <citation type="journal article" date="2013" name="J. Microbiol. Biotechnol.">
        <title>Novosphingobium ginsenosidimutans sp. nov., with the ability to convert ginsenoside.</title>
        <authorList>
            <person name="Kim J.K."/>
            <person name="He D."/>
            <person name="Liu Q.M."/>
            <person name="Park H.Y."/>
            <person name="Jung M.S."/>
            <person name="Yoon M.H."/>
            <person name="Kim S.C."/>
            <person name="Im W.T."/>
        </authorList>
    </citation>
    <scope>NUCLEOTIDE SEQUENCE [LARGE SCALE GENOMIC DNA]</scope>
    <source>
        <strain evidence="3 4">FW-6</strain>
    </source>
</reference>
<dbReference type="Gene3D" id="3.40.50.150">
    <property type="entry name" value="Vaccinia Virus protein VP39"/>
    <property type="match status" value="1"/>
</dbReference>
<keyword evidence="2" id="KW-0812">Transmembrane</keyword>
<feature type="transmembrane region" description="Helical" evidence="2">
    <location>
        <begin position="173"/>
        <end position="191"/>
    </location>
</feature>
<dbReference type="OrthoDB" id="9761985at2"/>
<dbReference type="PANTHER" id="PTHR43317:SF1">
    <property type="entry name" value="THERMOSPERMINE SYNTHASE ACAULIS5"/>
    <property type="match status" value="1"/>
</dbReference>
<feature type="transmembrane region" description="Helical" evidence="2">
    <location>
        <begin position="277"/>
        <end position="295"/>
    </location>
</feature>
<evidence type="ECO:0008006" key="5">
    <source>
        <dbReference type="Google" id="ProtNLM"/>
    </source>
</evidence>
<dbReference type="KEGG" id="ngf:FRF71_06285"/>
<accession>A0A5B8S7U2</accession>
<gene>
    <name evidence="3" type="ORF">FRF71_06285</name>
</gene>
<dbReference type="SUPFAM" id="SSF53335">
    <property type="entry name" value="S-adenosyl-L-methionine-dependent methyltransferases"/>
    <property type="match status" value="1"/>
</dbReference>
<keyword evidence="1" id="KW-0620">Polyamine biosynthesis</keyword>
<dbReference type="EMBL" id="CP042345">
    <property type="protein sequence ID" value="QEA17483.1"/>
    <property type="molecule type" value="Genomic_DNA"/>
</dbReference>
<keyword evidence="2" id="KW-0472">Membrane</keyword>
<keyword evidence="2" id="KW-1133">Transmembrane helix</keyword>
<sequence length="739" mass="79874">MAGAQRALFVLTILTGSFLLFLVQPLVARLALPRLGGAPNVWNSAMLVYQALLLAGYFYAHRLSQLPLKRQGRIHLALLAVAGLTLPITLADLPPPTSGMEILWVPALLALTIGPVFFLVSAQAPLMQRWYAAHPSSAEPWALYAASNLGSFGGLIAYPLLAEPLLSASEQSIGWSLGYALLVVLVGICAWSRAKTADAAMPQAEDGSAVTVGWNKIGLWLVLAAVPSGLMLSTTTHLTTDLFAMPLLWVIPLGLYLLSFSVAFADNRLLARVFTQVAPLFVLVAGGFAAASSHAATLVPVIGSVFLLFIVCVALHSRLYDARPDASQLTLFYLVMSAGGALGGMFTALFAPLLFDWVWEHPLLVLAAAVLLPTSSLFDWRKLKEVDPQLAQVTAAAVLSVGLAMCWFIYQATTTEGDLEKGQYLLTLGVGLLGCLIASWRWMLAVLLVALMYAQGGWDTIDASREGLRTRSYFGVYTVREFPAQRMRTLAHGTTLHGKQSLDPKLSRLPLTYYGPGSGAGIAFANADRLFGPRARLGVVGLGTGTLACYRRPGQTWRFFEIDPAVLQLSRNGTFTYIRDCAPDAQVVLGDARLELARVPKGGLDMLAVDAFSSDAIPLHLMTDEAMGVYLDALSPQGILLIHISNRYIDLEPVLAANAAKRGLHAVLRDDDPSQEIGNYFTPSTWVAIARDPSRIADLRKVDPSRAWRPLGPPAARAWTDDHASILPQVRWNNMLGQD</sequence>
<proteinExistence type="predicted"/>
<keyword evidence="4" id="KW-1185">Reference proteome</keyword>
<evidence type="ECO:0000256" key="1">
    <source>
        <dbReference type="ARBA" id="ARBA00023115"/>
    </source>
</evidence>
<protein>
    <recommendedName>
        <fullName evidence="5">Spermidine synthase</fullName>
    </recommendedName>
</protein>
<feature type="transmembrane region" description="Helical" evidence="2">
    <location>
        <begin position="390"/>
        <end position="410"/>
    </location>
</feature>
<dbReference type="GO" id="GO:0006596">
    <property type="term" value="P:polyamine biosynthetic process"/>
    <property type="evidence" value="ECO:0007669"/>
    <property type="project" value="UniProtKB-KW"/>
</dbReference>
<feature type="transmembrane region" description="Helical" evidence="2">
    <location>
        <begin position="102"/>
        <end position="120"/>
    </location>
</feature>
<feature type="transmembrane region" description="Helical" evidence="2">
    <location>
        <begin position="212"/>
        <end position="231"/>
    </location>
</feature>
<dbReference type="PANTHER" id="PTHR43317">
    <property type="entry name" value="THERMOSPERMINE SYNTHASE ACAULIS5"/>
    <property type="match status" value="1"/>
</dbReference>
<organism evidence="3 4">
    <name type="scientific">Novosphingobium ginsenosidimutans</name>
    <dbReference type="NCBI Taxonomy" id="1176536"/>
    <lineage>
        <taxon>Bacteria</taxon>
        <taxon>Pseudomonadati</taxon>
        <taxon>Pseudomonadota</taxon>
        <taxon>Alphaproteobacteria</taxon>
        <taxon>Sphingomonadales</taxon>
        <taxon>Sphingomonadaceae</taxon>
        <taxon>Novosphingobium</taxon>
    </lineage>
</organism>
<dbReference type="InterPro" id="IPR029063">
    <property type="entry name" value="SAM-dependent_MTases_sf"/>
</dbReference>
<feature type="transmembrane region" description="Helical" evidence="2">
    <location>
        <begin position="331"/>
        <end position="355"/>
    </location>
</feature>
<feature type="transmembrane region" description="Helical" evidence="2">
    <location>
        <begin position="301"/>
        <end position="319"/>
    </location>
</feature>
<feature type="transmembrane region" description="Helical" evidence="2">
    <location>
        <begin position="141"/>
        <end position="161"/>
    </location>
</feature>
<name>A0A5B8S7U2_9SPHN</name>
<feature type="transmembrane region" description="Helical" evidence="2">
    <location>
        <begin position="430"/>
        <end position="454"/>
    </location>
</feature>
<evidence type="ECO:0000313" key="3">
    <source>
        <dbReference type="EMBL" id="QEA17483.1"/>
    </source>
</evidence>